<keyword evidence="2 7" id="KW-0813">Transport</keyword>
<feature type="transmembrane region" description="Helical" evidence="7">
    <location>
        <begin position="237"/>
        <end position="263"/>
    </location>
</feature>
<dbReference type="PANTHER" id="PTHR43163:SF6">
    <property type="entry name" value="DIPEPTIDE TRANSPORT SYSTEM PERMEASE PROTEIN DPPB-RELATED"/>
    <property type="match status" value="1"/>
</dbReference>
<evidence type="ECO:0000313" key="10">
    <source>
        <dbReference type="Proteomes" id="UP000319756"/>
    </source>
</evidence>
<evidence type="ECO:0000259" key="8">
    <source>
        <dbReference type="PROSITE" id="PS50928"/>
    </source>
</evidence>
<protein>
    <submittedName>
        <fullName evidence="9">ABC transporter permease</fullName>
    </submittedName>
</protein>
<dbReference type="InterPro" id="IPR035906">
    <property type="entry name" value="MetI-like_sf"/>
</dbReference>
<evidence type="ECO:0000256" key="6">
    <source>
        <dbReference type="ARBA" id="ARBA00023136"/>
    </source>
</evidence>
<evidence type="ECO:0000256" key="3">
    <source>
        <dbReference type="ARBA" id="ARBA00022475"/>
    </source>
</evidence>
<dbReference type="KEGG" id="sale:EPH95_10960"/>
<name>A0A514LIE5_9BACI</name>
<dbReference type="AlphaFoldDB" id="A0A514LIE5"/>
<evidence type="ECO:0000256" key="1">
    <source>
        <dbReference type="ARBA" id="ARBA00004651"/>
    </source>
</evidence>
<dbReference type="InterPro" id="IPR000515">
    <property type="entry name" value="MetI-like"/>
</dbReference>
<dbReference type="CDD" id="cd06261">
    <property type="entry name" value="TM_PBP2"/>
    <property type="match status" value="1"/>
</dbReference>
<organism evidence="9 10">
    <name type="scientific">Salicibibacter halophilus</name>
    <dbReference type="NCBI Taxonomy" id="2502791"/>
    <lineage>
        <taxon>Bacteria</taxon>
        <taxon>Bacillati</taxon>
        <taxon>Bacillota</taxon>
        <taxon>Bacilli</taxon>
        <taxon>Bacillales</taxon>
        <taxon>Bacillaceae</taxon>
        <taxon>Salicibibacter</taxon>
    </lineage>
</organism>
<gene>
    <name evidence="9" type="ORF">EPH95_10960</name>
</gene>
<proteinExistence type="inferred from homology"/>
<evidence type="ECO:0000256" key="2">
    <source>
        <dbReference type="ARBA" id="ARBA00022448"/>
    </source>
</evidence>
<dbReference type="PROSITE" id="PS50928">
    <property type="entry name" value="ABC_TM1"/>
    <property type="match status" value="1"/>
</dbReference>
<dbReference type="EMBL" id="CP035485">
    <property type="protein sequence ID" value="QDI91623.1"/>
    <property type="molecule type" value="Genomic_DNA"/>
</dbReference>
<dbReference type="GO" id="GO:0005886">
    <property type="term" value="C:plasma membrane"/>
    <property type="evidence" value="ECO:0007669"/>
    <property type="project" value="UniProtKB-SubCell"/>
</dbReference>
<keyword evidence="4 7" id="KW-0812">Transmembrane</keyword>
<dbReference type="PANTHER" id="PTHR43163">
    <property type="entry name" value="DIPEPTIDE TRANSPORT SYSTEM PERMEASE PROTEIN DPPB-RELATED"/>
    <property type="match status" value="1"/>
</dbReference>
<dbReference type="RefSeq" id="WP_142089924.1">
    <property type="nucleotide sequence ID" value="NZ_CP035485.1"/>
</dbReference>
<feature type="transmembrane region" description="Helical" evidence="7">
    <location>
        <begin position="99"/>
        <end position="122"/>
    </location>
</feature>
<dbReference type="OrthoDB" id="9773683at2"/>
<feature type="transmembrane region" description="Helical" evidence="7">
    <location>
        <begin position="283"/>
        <end position="309"/>
    </location>
</feature>
<feature type="transmembrane region" description="Helical" evidence="7">
    <location>
        <begin position="134"/>
        <end position="160"/>
    </location>
</feature>
<keyword evidence="5 7" id="KW-1133">Transmembrane helix</keyword>
<evidence type="ECO:0000256" key="5">
    <source>
        <dbReference type="ARBA" id="ARBA00022989"/>
    </source>
</evidence>
<keyword evidence="6 7" id="KW-0472">Membrane</keyword>
<evidence type="ECO:0000256" key="4">
    <source>
        <dbReference type="ARBA" id="ARBA00022692"/>
    </source>
</evidence>
<accession>A0A514LIE5</accession>
<dbReference type="Pfam" id="PF00528">
    <property type="entry name" value="BPD_transp_1"/>
    <property type="match status" value="1"/>
</dbReference>
<keyword evidence="10" id="KW-1185">Reference proteome</keyword>
<dbReference type="GO" id="GO:0055085">
    <property type="term" value="P:transmembrane transport"/>
    <property type="evidence" value="ECO:0007669"/>
    <property type="project" value="InterPro"/>
</dbReference>
<dbReference type="Pfam" id="PF19300">
    <property type="entry name" value="BPD_transp_1_N"/>
    <property type="match status" value="1"/>
</dbReference>
<keyword evidence="3" id="KW-1003">Cell membrane</keyword>
<evidence type="ECO:0000256" key="7">
    <source>
        <dbReference type="RuleBase" id="RU363032"/>
    </source>
</evidence>
<feature type="transmembrane region" description="Helical" evidence="7">
    <location>
        <begin position="9"/>
        <end position="30"/>
    </location>
</feature>
<dbReference type="SUPFAM" id="SSF161098">
    <property type="entry name" value="MetI-like"/>
    <property type="match status" value="1"/>
</dbReference>
<dbReference type="InterPro" id="IPR045621">
    <property type="entry name" value="BPD_transp_1_N"/>
</dbReference>
<feature type="transmembrane region" description="Helical" evidence="7">
    <location>
        <begin position="180"/>
        <end position="198"/>
    </location>
</feature>
<sequence>MITYIIRRILMTIPILIGISIISFGIMQFAPGEPTVIGIDPNISPEDREAMMEELGLDDPAHIQYVRWMGDILQGDLGNSFITNRPVSTMIAERLPNTLILMLASTIMAIVVAIPFGIISAMRQYSKIDYTVTFVSFMGLAAPNFWIGLILVMILSVQLGWFPVGGVGTLGAEFDILDRLHHLILPAFVLGTAEMAGLTRYTRTSMIDVKNQDYIRTARAKGFKERKVVYKHALRNALLPLITIFGLMLPVFIGGSVVVEQIFNWPGLGSLLLEATHQRDYPLVMSLTMIGAVLVVLGNLIADILYAIVDPRIEY</sequence>
<feature type="domain" description="ABC transmembrane type-1" evidence="8">
    <location>
        <begin position="95"/>
        <end position="302"/>
    </location>
</feature>
<comment type="similarity">
    <text evidence="7">Belongs to the binding-protein-dependent transport system permease family.</text>
</comment>
<evidence type="ECO:0000313" key="9">
    <source>
        <dbReference type="EMBL" id="QDI91623.1"/>
    </source>
</evidence>
<dbReference type="Gene3D" id="1.10.3720.10">
    <property type="entry name" value="MetI-like"/>
    <property type="match status" value="1"/>
</dbReference>
<comment type="subcellular location">
    <subcellularLocation>
        <location evidence="1 7">Cell membrane</location>
        <topology evidence="1 7">Multi-pass membrane protein</topology>
    </subcellularLocation>
</comment>
<dbReference type="Proteomes" id="UP000319756">
    <property type="component" value="Chromosome"/>
</dbReference>
<reference evidence="10" key="1">
    <citation type="submission" date="2019-01" db="EMBL/GenBank/DDBJ databases">
        <title>Genomic analysis of Salicibibacter sp. NKC3-5.</title>
        <authorList>
            <person name="Oh Y.J."/>
        </authorList>
    </citation>
    <scope>NUCLEOTIDE SEQUENCE [LARGE SCALE GENOMIC DNA]</scope>
    <source>
        <strain evidence="10">NKC3-5</strain>
    </source>
</reference>